<feature type="binding site" evidence="10">
    <location>
        <position position="593"/>
    </location>
    <ligand>
        <name>L-isoleucyl-5'-AMP</name>
        <dbReference type="ChEBI" id="CHEBI:178002"/>
    </ligand>
</feature>
<dbReference type="Pfam" id="PF00133">
    <property type="entry name" value="tRNA-synt_1"/>
    <property type="match status" value="1"/>
</dbReference>
<comment type="subcellular location">
    <subcellularLocation>
        <location evidence="10">Cytoplasm</location>
    </subcellularLocation>
</comment>
<keyword evidence="7 10" id="KW-0030">Aminoacyl-tRNA synthetase</keyword>
<dbReference type="Gene3D" id="3.40.50.620">
    <property type="entry name" value="HUPs"/>
    <property type="match status" value="2"/>
</dbReference>
<dbReference type="InterPro" id="IPR009080">
    <property type="entry name" value="tRNAsynth_Ia_anticodon-bd"/>
</dbReference>
<evidence type="ECO:0000313" key="14">
    <source>
        <dbReference type="Proteomes" id="UP001059380"/>
    </source>
</evidence>
<dbReference type="InterPro" id="IPR001412">
    <property type="entry name" value="aa-tRNA-synth_I_CS"/>
</dbReference>
<dbReference type="InterPro" id="IPR023585">
    <property type="entry name" value="Ile-tRNA-ligase_type1"/>
</dbReference>
<dbReference type="InterPro" id="IPR002300">
    <property type="entry name" value="aa-tRNA-synth_Ia"/>
</dbReference>
<comment type="similarity">
    <text evidence="1 10">Belongs to the class-I aminoacyl-tRNA synthetase family. IleS type 1 subfamily.</text>
</comment>
<feature type="binding site" evidence="10">
    <location>
        <position position="942"/>
    </location>
    <ligand>
        <name>Zn(2+)</name>
        <dbReference type="ChEBI" id="CHEBI:29105"/>
    </ligand>
</feature>
<protein>
    <recommendedName>
        <fullName evidence="10">Isoleucine--tRNA ligase</fullName>
        <ecNumber evidence="10">6.1.1.5</ecNumber>
    </recommendedName>
    <alternativeName>
        <fullName evidence="10">Isoleucyl-tRNA synthetase</fullName>
        <shortName evidence="10">IleRS</shortName>
    </alternativeName>
</protein>
<accession>A0A9J7BL30</accession>
<keyword evidence="3 10" id="KW-0436">Ligase</keyword>
<dbReference type="GO" id="GO:0006428">
    <property type="term" value="P:isoleucyl-tRNA aminoacylation"/>
    <property type="evidence" value="ECO:0007669"/>
    <property type="project" value="UniProtKB-UniRule"/>
</dbReference>
<feature type="binding site" evidence="10">
    <location>
        <position position="637"/>
    </location>
    <ligand>
        <name>ATP</name>
        <dbReference type="ChEBI" id="CHEBI:30616"/>
    </ligand>
</feature>
<dbReference type="GO" id="GO:0002161">
    <property type="term" value="F:aminoacyl-tRNA deacylase activity"/>
    <property type="evidence" value="ECO:0007669"/>
    <property type="project" value="InterPro"/>
</dbReference>
<evidence type="ECO:0000256" key="5">
    <source>
        <dbReference type="ARBA" id="ARBA00022840"/>
    </source>
</evidence>
<keyword evidence="4 10" id="KW-0547">Nucleotide-binding</keyword>
<gene>
    <name evidence="10 13" type="primary">ileS</name>
    <name evidence="13" type="ORF">MOP44_18080</name>
</gene>
<feature type="domain" description="Aminoacyl-tRNA synthetase class Ia" evidence="11">
    <location>
        <begin position="32"/>
        <end position="671"/>
    </location>
</feature>
<feature type="short sequence motif" description="'HIGH' region" evidence="10">
    <location>
        <begin position="61"/>
        <end position="71"/>
    </location>
</feature>
<dbReference type="NCBIfam" id="TIGR00392">
    <property type="entry name" value="ileS"/>
    <property type="match status" value="1"/>
</dbReference>
<feature type="short sequence motif" description="'KMSKS' region" evidence="10">
    <location>
        <begin position="634"/>
        <end position="638"/>
    </location>
</feature>
<dbReference type="Gene3D" id="3.90.740.10">
    <property type="entry name" value="Valyl/Leucyl/Isoleucyl-tRNA synthetase, editing domain"/>
    <property type="match status" value="1"/>
</dbReference>
<dbReference type="InterPro" id="IPR013155">
    <property type="entry name" value="M/V/L/I-tRNA-synth_anticd-bd"/>
</dbReference>
<evidence type="ECO:0000256" key="2">
    <source>
        <dbReference type="ARBA" id="ARBA00022490"/>
    </source>
</evidence>
<dbReference type="GO" id="GO:0005524">
    <property type="term" value="F:ATP binding"/>
    <property type="evidence" value="ECO:0007669"/>
    <property type="project" value="UniProtKB-UniRule"/>
</dbReference>
<dbReference type="PANTHER" id="PTHR42765:SF1">
    <property type="entry name" value="ISOLEUCINE--TRNA LIGASE, MITOCHONDRIAL"/>
    <property type="match status" value="1"/>
</dbReference>
<name>A0A9J7BL30_9BACT</name>
<dbReference type="HAMAP" id="MF_02002">
    <property type="entry name" value="Ile_tRNA_synth_type1"/>
    <property type="match status" value="1"/>
</dbReference>
<dbReference type="AlphaFoldDB" id="A0A9J7BL30"/>
<proteinExistence type="inferred from homology"/>
<organism evidence="13 14">
    <name type="scientific">Occallatibacter riparius</name>
    <dbReference type="NCBI Taxonomy" id="1002689"/>
    <lineage>
        <taxon>Bacteria</taxon>
        <taxon>Pseudomonadati</taxon>
        <taxon>Acidobacteriota</taxon>
        <taxon>Terriglobia</taxon>
        <taxon>Terriglobales</taxon>
        <taxon>Acidobacteriaceae</taxon>
        <taxon>Occallatibacter</taxon>
    </lineage>
</organism>
<evidence type="ECO:0000259" key="11">
    <source>
        <dbReference type="Pfam" id="PF00133"/>
    </source>
</evidence>
<evidence type="ECO:0000256" key="10">
    <source>
        <dbReference type="HAMAP-Rule" id="MF_02002"/>
    </source>
</evidence>
<feature type="binding site" evidence="10">
    <location>
        <position position="925"/>
    </location>
    <ligand>
        <name>Zn(2+)</name>
        <dbReference type="ChEBI" id="CHEBI:29105"/>
    </ligand>
</feature>
<keyword evidence="6 10" id="KW-0648">Protein biosynthesis</keyword>
<keyword evidence="10" id="KW-0479">Metal-binding</keyword>
<dbReference type="InterPro" id="IPR009008">
    <property type="entry name" value="Val/Leu/Ile-tRNA-synth_edit"/>
</dbReference>
<dbReference type="SUPFAM" id="SSF50677">
    <property type="entry name" value="ValRS/IleRS/LeuRS editing domain"/>
    <property type="match status" value="1"/>
</dbReference>
<dbReference type="InterPro" id="IPR050081">
    <property type="entry name" value="Ile-tRNA_ligase"/>
</dbReference>
<evidence type="ECO:0000256" key="6">
    <source>
        <dbReference type="ARBA" id="ARBA00022917"/>
    </source>
</evidence>
<keyword evidence="14" id="KW-1185">Reference proteome</keyword>
<dbReference type="Pfam" id="PF08264">
    <property type="entry name" value="Anticodon_1"/>
    <property type="match status" value="1"/>
</dbReference>
<dbReference type="GO" id="GO:0005829">
    <property type="term" value="C:cytosol"/>
    <property type="evidence" value="ECO:0007669"/>
    <property type="project" value="TreeGrafter"/>
</dbReference>
<dbReference type="InterPro" id="IPR033708">
    <property type="entry name" value="Anticodon_Ile_BEm"/>
</dbReference>
<evidence type="ECO:0000313" key="13">
    <source>
        <dbReference type="EMBL" id="UWZ82474.1"/>
    </source>
</evidence>
<evidence type="ECO:0000256" key="3">
    <source>
        <dbReference type="ARBA" id="ARBA00022598"/>
    </source>
</evidence>
<dbReference type="Gene3D" id="1.10.730.20">
    <property type="match status" value="1"/>
</dbReference>
<dbReference type="GO" id="GO:0004822">
    <property type="term" value="F:isoleucine-tRNA ligase activity"/>
    <property type="evidence" value="ECO:0007669"/>
    <property type="project" value="UniProtKB-UniRule"/>
</dbReference>
<evidence type="ECO:0000256" key="9">
    <source>
        <dbReference type="ARBA" id="ARBA00048359"/>
    </source>
</evidence>
<evidence type="ECO:0000256" key="7">
    <source>
        <dbReference type="ARBA" id="ARBA00023146"/>
    </source>
</evidence>
<feature type="binding site" evidence="10">
    <location>
        <position position="945"/>
    </location>
    <ligand>
        <name>Zn(2+)</name>
        <dbReference type="ChEBI" id="CHEBI:29105"/>
    </ligand>
</feature>
<evidence type="ECO:0000259" key="12">
    <source>
        <dbReference type="Pfam" id="PF08264"/>
    </source>
</evidence>
<dbReference type="PRINTS" id="PR00984">
    <property type="entry name" value="TRNASYNTHILE"/>
</dbReference>
<evidence type="ECO:0000256" key="8">
    <source>
        <dbReference type="ARBA" id="ARBA00025217"/>
    </source>
</evidence>
<keyword evidence="2 10" id="KW-0963">Cytoplasm</keyword>
<comment type="function">
    <text evidence="8 10">Catalyzes the attachment of isoleucine to tRNA(Ile). As IleRS can inadvertently accommodate and process structurally similar amino acids such as valine, to avoid such errors it has two additional distinct tRNA(Ile)-dependent editing activities. One activity is designated as 'pretransfer' editing and involves the hydrolysis of activated Val-AMP. The other activity is designated 'posttransfer' editing and involves deacylation of mischarged Val-tRNA(Ile).</text>
</comment>
<dbReference type="FunFam" id="3.40.50.620:FF:000092">
    <property type="entry name" value="Isoleucine--tRNA ligase"/>
    <property type="match status" value="1"/>
</dbReference>
<dbReference type="RefSeq" id="WP_260791659.1">
    <property type="nucleotide sequence ID" value="NZ_CP093313.1"/>
</dbReference>
<keyword evidence="10" id="KW-0862">Zinc</keyword>
<dbReference type="SUPFAM" id="SSF47323">
    <property type="entry name" value="Anticodon-binding domain of a subclass of class I aminoacyl-tRNA synthetases"/>
    <property type="match status" value="1"/>
</dbReference>
<dbReference type="EC" id="6.1.1.5" evidence="10"/>
<dbReference type="SUPFAM" id="SSF52374">
    <property type="entry name" value="Nucleotidylyl transferase"/>
    <property type="match status" value="1"/>
</dbReference>
<feature type="binding site" evidence="10">
    <location>
        <position position="922"/>
    </location>
    <ligand>
        <name>Zn(2+)</name>
        <dbReference type="ChEBI" id="CHEBI:29105"/>
    </ligand>
</feature>
<dbReference type="EMBL" id="CP093313">
    <property type="protein sequence ID" value="UWZ82474.1"/>
    <property type="molecule type" value="Genomic_DNA"/>
</dbReference>
<dbReference type="GO" id="GO:0000049">
    <property type="term" value="F:tRNA binding"/>
    <property type="evidence" value="ECO:0007669"/>
    <property type="project" value="InterPro"/>
</dbReference>
<reference evidence="13" key="1">
    <citation type="submission" date="2021-04" db="EMBL/GenBank/DDBJ databases">
        <title>Phylogenetic analysis of Acidobacteriaceae.</title>
        <authorList>
            <person name="Qiu L."/>
            <person name="Zhang Q."/>
        </authorList>
    </citation>
    <scope>NUCLEOTIDE SEQUENCE</scope>
    <source>
        <strain evidence="13">DSM 25168</strain>
    </source>
</reference>
<keyword evidence="5 10" id="KW-0067">ATP-binding</keyword>
<dbReference type="PROSITE" id="PS00178">
    <property type="entry name" value="AA_TRNA_LIGASE_I"/>
    <property type="match status" value="1"/>
</dbReference>
<comment type="catalytic activity">
    <reaction evidence="9 10">
        <text>tRNA(Ile) + L-isoleucine + ATP = L-isoleucyl-tRNA(Ile) + AMP + diphosphate</text>
        <dbReference type="Rhea" id="RHEA:11060"/>
        <dbReference type="Rhea" id="RHEA-COMP:9666"/>
        <dbReference type="Rhea" id="RHEA-COMP:9695"/>
        <dbReference type="ChEBI" id="CHEBI:30616"/>
        <dbReference type="ChEBI" id="CHEBI:33019"/>
        <dbReference type="ChEBI" id="CHEBI:58045"/>
        <dbReference type="ChEBI" id="CHEBI:78442"/>
        <dbReference type="ChEBI" id="CHEBI:78528"/>
        <dbReference type="ChEBI" id="CHEBI:456215"/>
        <dbReference type="EC" id="6.1.1.5"/>
    </reaction>
</comment>
<dbReference type="InterPro" id="IPR014729">
    <property type="entry name" value="Rossmann-like_a/b/a_fold"/>
</dbReference>
<evidence type="ECO:0000256" key="4">
    <source>
        <dbReference type="ARBA" id="ARBA00022741"/>
    </source>
</evidence>
<dbReference type="GO" id="GO:0008270">
    <property type="term" value="F:zinc ion binding"/>
    <property type="evidence" value="ECO:0007669"/>
    <property type="project" value="UniProtKB-UniRule"/>
</dbReference>
<comment type="cofactor">
    <cofactor evidence="10">
        <name>Zn(2+)</name>
        <dbReference type="ChEBI" id="CHEBI:29105"/>
    </cofactor>
    <text evidence="10">Binds 1 zinc ion per subunit.</text>
</comment>
<dbReference type="InterPro" id="IPR002301">
    <property type="entry name" value="Ile-tRNA-ligase"/>
</dbReference>
<dbReference type="PANTHER" id="PTHR42765">
    <property type="entry name" value="SOLEUCYL-TRNA SYNTHETASE"/>
    <property type="match status" value="1"/>
</dbReference>
<feature type="domain" description="Methionyl/Valyl/Leucyl/Isoleucyl-tRNA synthetase anticodon-binding" evidence="12">
    <location>
        <begin position="717"/>
        <end position="875"/>
    </location>
</feature>
<evidence type="ECO:0000256" key="1">
    <source>
        <dbReference type="ARBA" id="ARBA00006887"/>
    </source>
</evidence>
<dbReference type="CDD" id="cd07960">
    <property type="entry name" value="Anticodon_Ia_Ile_BEm"/>
    <property type="match status" value="1"/>
</dbReference>
<comment type="domain">
    <text evidence="10">IleRS has two distinct active sites: one for aminoacylation and one for editing. The misactivated valine is translocated from the active site to the editing site, which sterically excludes the correctly activated isoleucine. The single editing site contains two valyl binding pockets, one specific for each substrate (Val-AMP or Val-tRNA(Ile)).</text>
</comment>
<sequence>MPAAPELKATLNLPQTAFPMKANLPQNEPLRLARWASLRLYDELRKAGKGRPSYILHDGPPYANGPIHLGHALNKGLKDFVVKSRTMAGYDAPYVPGYDCHGLPIEIKVDEQLGRKKLEMPAAEVLDACRAYAQKYIDLQTSQFERIGVFGRWATPYKTMSRDYEARTLEAFYGFLEKGFVYRGLKPVYWCIHDRTALADAEIEYENHTSPSVYVRYKLTSPAEALDPALAGREVYTIIWTTTPWTLPASLAVAFHPDFDYVALATADGPVYIVAAELASSVVAATKLENPVEIARFKGAKLERQTFQHPFLDRSILGVLGDYVTADTGTGAVHTAPSHGAEDFYTGQKYGLDLTCRVDASGRIHVDEAAWPHTTPAPYDGLTVWKANPVIIAMLVERGALLGSGNLEHSYPHCWRCHNPVIFRATEQWFISLETPMKRQDGSETTFRQLSVEEIDKVTWDPGWGKERITNMIATRPDWCISRQRIWGVPIAVFMCEGCNEPFIDAGLNRKIIQLFDDEGAEAWHAPKAMELLSAHAKCAKCGKSEFRKETDILDVWFDSGTSWFAVCESDADLREQYKAFQRGNGPTVLYLEGGDQHRGWFHSSLLTSVALRGRAPYSHVATAGWTLDEQGRAMSKSLGNGVDPVDIAQRMGGEIVRLWVASVDFREDMAASENLMARCAEIYRKLRNTFRFLLGNLSGFNPATDAVPEAELLPLDRYMLARTRELTEKILGWYAAFEFHRVYHAVNEFAIVDLSSFYLDVLKDRMYTFAPTNPARRSAQTVLWKITETLVRLVAPILSFTADEVWEYLPAVEGREVSVHLALFPKPEEVFASESAPVLDEWKRLFEVRDEALRVLEEARQAKRIGKGLEAELEIAAAGEQLALLERHAAGLKEILNVSRVSVVSGESLRVTALPASGHKCARCWNFMPEVSNYGIWQNVCTRCHQALQEMNIEPPKAEDAA</sequence>
<dbReference type="Proteomes" id="UP001059380">
    <property type="component" value="Chromosome"/>
</dbReference>
<comment type="subunit">
    <text evidence="10">Monomer.</text>
</comment>
<dbReference type="KEGG" id="orp:MOP44_18080"/>